<dbReference type="RefSeq" id="WP_239041916.1">
    <property type="nucleotide sequence ID" value="NZ_BAAAEY010000002.1"/>
</dbReference>
<organism evidence="1 2">
    <name type="scientific">Marinobacterium sediminicola</name>
    <dbReference type="NCBI Taxonomy" id="518898"/>
    <lineage>
        <taxon>Bacteria</taxon>
        <taxon>Pseudomonadati</taxon>
        <taxon>Pseudomonadota</taxon>
        <taxon>Gammaproteobacteria</taxon>
        <taxon>Oceanospirillales</taxon>
        <taxon>Oceanospirillaceae</taxon>
        <taxon>Marinobacterium</taxon>
    </lineage>
</organism>
<accession>A0ABY1RWG9</accession>
<comment type="caution">
    <text evidence="1">The sequence shown here is derived from an EMBL/GenBank/DDBJ whole genome shotgun (WGS) entry which is preliminary data.</text>
</comment>
<evidence type="ECO:0000313" key="2">
    <source>
        <dbReference type="Proteomes" id="UP001159257"/>
    </source>
</evidence>
<protein>
    <submittedName>
        <fullName evidence="1">Uncharacterized protein</fullName>
    </submittedName>
</protein>
<keyword evidence="2" id="KW-1185">Reference proteome</keyword>
<name>A0ABY1RWG9_9GAMM</name>
<gene>
    <name evidence="1" type="ORF">SAMN04487964_101325</name>
</gene>
<reference evidence="1 2" key="1">
    <citation type="submission" date="2017-05" db="EMBL/GenBank/DDBJ databases">
        <authorList>
            <person name="Varghese N."/>
            <person name="Submissions S."/>
        </authorList>
    </citation>
    <scope>NUCLEOTIDE SEQUENCE [LARGE SCALE GENOMIC DNA]</scope>
    <source>
        <strain evidence="1 2">CGMCC 1.7287</strain>
    </source>
</reference>
<sequence length="262" mass="29155">MQRLVLLLTVIVAALAIFLFISPEQTPLAPSAQAPVSEATRQEARQHIKSLTQQAAEDTLDVAQADHFVTGSQLLQLPETNTPNDQAVAVVETESGDVTSYAVDLPLKKGESPETDIGSQSGLLAPQDRLRLQELLNHPDQAADEVFYVHSVRNSDQQGLWGIIHQGLIDTFTRGIRIEDRSRLLSAQIPQDADEPLADQRSSWLGHLLKRKVEETWVFNYQQGLLGRNPDVIHPGQQLVIVRFSEDELIDIYNHFTLATTE</sequence>
<evidence type="ECO:0000313" key="1">
    <source>
        <dbReference type="EMBL" id="SMR69689.1"/>
    </source>
</evidence>
<proteinExistence type="predicted"/>
<dbReference type="Proteomes" id="UP001159257">
    <property type="component" value="Unassembled WGS sequence"/>
</dbReference>
<dbReference type="EMBL" id="FXWV01000001">
    <property type="protein sequence ID" value="SMR69689.1"/>
    <property type="molecule type" value="Genomic_DNA"/>
</dbReference>